<organism evidence="3 4">
    <name type="scientific">Promicromonospora iranensis</name>
    <dbReference type="NCBI Taxonomy" id="1105144"/>
    <lineage>
        <taxon>Bacteria</taxon>
        <taxon>Bacillati</taxon>
        <taxon>Actinomycetota</taxon>
        <taxon>Actinomycetes</taxon>
        <taxon>Micrococcales</taxon>
        <taxon>Promicromonosporaceae</taxon>
        <taxon>Promicromonospora</taxon>
    </lineage>
</organism>
<evidence type="ECO:0000313" key="3">
    <source>
        <dbReference type="EMBL" id="MDR7384758.1"/>
    </source>
</evidence>
<dbReference type="Gene3D" id="2.60.120.10">
    <property type="entry name" value="Jelly Rolls"/>
    <property type="match status" value="1"/>
</dbReference>
<dbReference type="InterPro" id="IPR013096">
    <property type="entry name" value="Cupin_2"/>
</dbReference>
<proteinExistence type="predicted"/>
<protein>
    <submittedName>
        <fullName evidence="3">Mannose-6-phosphate isomerase-like protein (Cupin superfamily)</fullName>
    </submittedName>
</protein>
<keyword evidence="4" id="KW-1185">Reference proteome</keyword>
<feature type="region of interest" description="Disordered" evidence="1">
    <location>
        <begin position="109"/>
        <end position="133"/>
    </location>
</feature>
<evidence type="ECO:0000256" key="1">
    <source>
        <dbReference type="SAM" id="MobiDB-lite"/>
    </source>
</evidence>
<dbReference type="Pfam" id="PF07883">
    <property type="entry name" value="Cupin_2"/>
    <property type="match status" value="1"/>
</dbReference>
<dbReference type="InterPro" id="IPR014710">
    <property type="entry name" value="RmlC-like_jellyroll"/>
</dbReference>
<reference evidence="3 4" key="1">
    <citation type="submission" date="2023-07" db="EMBL/GenBank/DDBJ databases">
        <title>Sequencing the genomes of 1000 actinobacteria strains.</title>
        <authorList>
            <person name="Klenk H.-P."/>
        </authorList>
    </citation>
    <scope>NUCLEOTIDE SEQUENCE [LARGE SCALE GENOMIC DNA]</scope>
    <source>
        <strain evidence="3 4">DSM 45554</strain>
    </source>
</reference>
<name>A0ABU2CTU0_9MICO</name>
<dbReference type="Proteomes" id="UP001183585">
    <property type="component" value="Unassembled WGS sequence"/>
</dbReference>
<dbReference type="SUPFAM" id="SSF51182">
    <property type="entry name" value="RmlC-like cupins"/>
    <property type="match status" value="1"/>
</dbReference>
<feature type="compositionally biased region" description="Basic and acidic residues" evidence="1">
    <location>
        <begin position="124"/>
        <end position="133"/>
    </location>
</feature>
<dbReference type="EMBL" id="JAVDYE010000001">
    <property type="protein sequence ID" value="MDR7384758.1"/>
    <property type="molecule type" value="Genomic_DNA"/>
</dbReference>
<dbReference type="InterPro" id="IPR011051">
    <property type="entry name" value="RmlC_Cupin_sf"/>
</dbReference>
<comment type="caution">
    <text evidence="3">The sequence shown here is derived from an EMBL/GenBank/DDBJ whole genome shotgun (WGS) entry which is preliminary data.</text>
</comment>
<gene>
    <name evidence="3" type="ORF">J2S48_004273</name>
</gene>
<evidence type="ECO:0000313" key="4">
    <source>
        <dbReference type="Proteomes" id="UP001183585"/>
    </source>
</evidence>
<evidence type="ECO:0000259" key="2">
    <source>
        <dbReference type="Pfam" id="PF07883"/>
    </source>
</evidence>
<sequence>MSFSRISLAGRLTVIAGPQPPSDDGFRSDRLQVLHWRVDEPFGDDGTHLHRASDEVYVVLEGSIDLEIDGSRITVAAGEAVTVGAGVSHALVAVHHPARGMTIRGPAIDDKVITDGGSSGDGSGLERPRREGR</sequence>
<dbReference type="RefSeq" id="WP_274993579.1">
    <property type="nucleotide sequence ID" value="NZ_JAJQQP010000005.1"/>
</dbReference>
<accession>A0ABU2CTU0</accession>
<feature type="domain" description="Cupin type-2" evidence="2">
    <location>
        <begin position="41"/>
        <end position="94"/>
    </location>
</feature>